<evidence type="ECO:0000259" key="1">
    <source>
        <dbReference type="Pfam" id="PF03819"/>
    </source>
</evidence>
<evidence type="ECO:0000313" key="3">
    <source>
        <dbReference type="Proteomes" id="UP000053467"/>
    </source>
</evidence>
<dbReference type="PANTHER" id="PTHR30522">
    <property type="entry name" value="NUCLEOSIDE TRIPHOSPHATE PYROPHOSPHOHYDROLASE"/>
    <property type="match status" value="1"/>
</dbReference>
<dbReference type="Pfam" id="PF03819">
    <property type="entry name" value="MazG"/>
    <property type="match status" value="1"/>
</dbReference>
<dbReference type="GO" id="GO:0047429">
    <property type="term" value="F:nucleoside triphosphate diphosphatase activity"/>
    <property type="evidence" value="ECO:0007669"/>
    <property type="project" value="InterPro"/>
</dbReference>
<dbReference type="SUPFAM" id="SSF101386">
    <property type="entry name" value="all-alpha NTP pyrophosphatases"/>
    <property type="match status" value="2"/>
</dbReference>
<evidence type="ECO:0000313" key="2">
    <source>
        <dbReference type="EMBL" id="KUK86565.1"/>
    </source>
</evidence>
<dbReference type="Gene3D" id="1.10.287.1080">
    <property type="entry name" value="MazG-like"/>
    <property type="match status" value="2"/>
</dbReference>
<feature type="domain" description="NTP pyrophosphohydrolase MazG-like" evidence="1">
    <location>
        <begin position="25"/>
        <end position="98"/>
    </location>
</feature>
<sequence length="257" mass="30684">MEKDFEKVVRVVKKLRKECPWDKKQTHKSLRRFVVEESYELVNAIDKKDKDKIVDELGDILLQVILHSAIGEEKGEFTLKDVLKNLEKKLKRRHPHIWGDVKVKNEKDVLKNWVEIKRNEKNHKSIMDNIPVYLPSLILAYKVQKKASSKRFEWEKVDDVYEKLYEEIKELKKAKNVNQREDEIGDIFFTLVHLANRLQIDSELSLRKSAIKFAERFKRMEEMVIKDKKNFESLSIDELDKYWNKAKKSLKTNKSVE</sequence>
<dbReference type="FunFam" id="1.10.287.1080:FF:000001">
    <property type="entry name" value="Nucleoside triphosphate pyrophosphohydrolase"/>
    <property type="match status" value="1"/>
</dbReference>
<proteinExistence type="predicted"/>
<dbReference type="PANTHER" id="PTHR30522:SF0">
    <property type="entry name" value="NUCLEOSIDE TRIPHOSPHATE PYROPHOSPHOHYDROLASE"/>
    <property type="match status" value="1"/>
</dbReference>
<dbReference type="EMBL" id="LGGX01000016">
    <property type="protein sequence ID" value="KUK86565.1"/>
    <property type="molecule type" value="Genomic_DNA"/>
</dbReference>
<dbReference type="GO" id="GO:0046076">
    <property type="term" value="P:dTTP catabolic process"/>
    <property type="evidence" value="ECO:0007669"/>
    <property type="project" value="TreeGrafter"/>
</dbReference>
<comment type="caution">
    <text evidence="2">The sequence shown here is derived from an EMBL/GenBank/DDBJ whole genome shotgun (WGS) entry which is preliminary data.</text>
</comment>
<dbReference type="NCBIfam" id="NF007113">
    <property type="entry name" value="PRK09562.1"/>
    <property type="match status" value="1"/>
</dbReference>
<name>A0A101I2C7_UNCT6</name>
<dbReference type="InterPro" id="IPR048015">
    <property type="entry name" value="NTP-PPase_MazG-like_N"/>
</dbReference>
<reference evidence="3" key="1">
    <citation type="journal article" date="2015" name="MBio">
        <title>Genome-Resolved Metagenomic Analysis Reveals Roles for Candidate Phyla and Other Microbial Community Members in Biogeochemical Transformations in Oil Reservoirs.</title>
        <authorList>
            <person name="Hu P."/>
            <person name="Tom L."/>
            <person name="Singh A."/>
            <person name="Thomas B.C."/>
            <person name="Baker B.J."/>
            <person name="Piceno Y.M."/>
            <person name="Andersen G.L."/>
            <person name="Banfield J.F."/>
        </authorList>
    </citation>
    <scope>NUCLEOTIDE SEQUENCE [LARGE SCALE GENOMIC DNA]</scope>
</reference>
<dbReference type="InterPro" id="IPR048011">
    <property type="entry name" value="NTP-PPase_MazG-like_C"/>
</dbReference>
<dbReference type="AlphaFoldDB" id="A0A101I2C7"/>
<organism evidence="2 3">
    <name type="scientific">candidate division TA06 bacterium 34_109</name>
    <dbReference type="NCBI Taxonomy" id="1635277"/>
    <lineage>
        <taxon>Bacteria</taxon>
        <taxon>Bacteria division TA06</taxon>
    </lineage>
</organism>
<dbReference type="InterPro" id="IPR011551">
    <property type="entry name" value="NTP_PyrPHydrolase_MazG"/>
</dbReference>
<dbReference type="CDD" id="cd11528">
    <property type="entry name" value="NTP-PPase_MazG_Nterm"/>
    <property type="match status" value="1"/>
</dbReference>
<dbReference type="NCBIfam" id="TIGR00444">
    <property type="entry name" value="mazG"/>
    <property type="match status" value="1"/>
</dbReference>
<dbReference type="GO" id="GO:0046061">
    <property type="term" value="P:dATP catabolic process"/>
    <property type="evidence" value="ECO:0007669"/>
    <property type="project" value="TreeGrafter"/>
</dbReference>
<gene>
    <name evidence="2" type="ORF">XE03_1441</name>
</gene>
<accession>A0A101I2C7</accession>
<protein>
    <recommendedName>
        <fullName evidence="1">NTP pyrophosphohydrolase MazG-like domain-containing protein</fullName>
    </recommendedName>
</protein>
<dbReference type="GO" id="GO:0046047">
    <property type="term" value="P:TTP catabolic process"/>
    <property type="evidence" value="ECO:0007669"/>
    <property type="project" value="TreeGrafter"/>
</dbReference>
<dbReference type="GO" id="GO:0046052">
    <property type="term" value="P:UTP catabolic process"/>
    <property type="evidence" value="ECO:0007669"/>
    <property type="project" value="TreeGrafter"/>
</dbReference>
<dbReference type="CDD" id="cd11529">
    <property type="entry name" value="NTP-PPase_MazG_Cterm"/>
    <property type="match status" value="1"/>
</dbReference>
<dbReference type="GO" id="GO:0046081">
    <property type="term" value="P:dUTP catabolic process"/>
    <property type="evidence" value="ECO:0007669"/>
    <property type="project" value="TreeGrafter"/>
</dbReference>
<dbReference type="GO" id="GO:0006203">
    <property type="term" value="P:dGTP catabolic process"/>
    <property type="evidence" value="ECO:0007669"/>
    <property type="project" value="TreeGrafter"/>
</dbReference>
<dbReference type="InterPro" id="IPR004518">
    <property type="entry name" value="MazG-like_dom"/>
</dbReference>
<dbReference type="Proteomes" id="UP000053467">
    <property type="component" value="Unassembled WGS sequence"/>
</dbReference>
<dbReference type="GO" id="GO:0006950">
    <property type="term" value="P:response to stress"/>
    <property type="evidence" value="ECO:0007669"/>
    <property type="project" value="UniProtKB-ARBA"/>
</dbReference>